<dbReference type="RefSeq" id="WP_138567354.1">
    <property type="nucleotide sequence ID" value="NZ_PNCM01000017.1"/>
</dbReference>
<proteinExistence type="predicted"/>
<reference evidence="3" key="2">
    <citation type="submission" date="2019-06" db="EMBL/GenBank/DDBJ databases">
        <title>Co-occurence of chitin degradation, pigmentation and bioactivity in marine Pseudoalteromonas.</title>
        <authorList>
            <person name="Sonnenschein E.C."/>
            <person name="Bech P.K."/>
        </authorList>
    </citation>
    <scope>NUCLEOTIDE SEQUENCE [LARGE SCALE GENOMIC DNA]</scope>
    <source>
        <strain evidence="3">S1189</strain>
    </source>
</reference>
<evidence type="ECO:0008006" key="4">
    <source>
        <dbReference type="Google" id="ProtNLM"/>
    </source>
</evidence>
<organism evidence="2 3">
    <name type="scientific">Pseudoalteromonas phenolica</name>
    <dbReference type="NCBI Taxonomy" id="161398"/>
    <lineage>
        <taxon>Bacteria</taxon>
        <taxon>Pseudomonadati</taxon>
        <taxon>Pseudomonadota</taxon>
        <taxon>Gammaproteobacteria</taxon>
        <taxon>Alteromonadales</taxon>
        <taxon>Pseudoalteromonadaceae</taxon>
        <taxon>Pseudoalteromonas</taxon>
    </lineage>
</organism>
<accession>A0A5S3YVN9</accession>
<comment type="caution">
    <text evidence="2">The sequence shown here is derived from an EMBL/GenBank/DDBJ whole genome shotgun (WGS) entry which is preliminary data.</text>
</comment>
<evidence type="ECO:0000256" key="1">
    <source>
        <dbReference type="SAM" id="SignalP"/>
    </source>
</evidence>
<feature type="signal peptide" evidence="1">
    <location>
        <begin position="1"/>
        <end position="20"/>
    </location>
</feature>
<name>A0A5S3YVN9_9GAMM</name>
<protein>
    <recommendedName>
        <fullName evidence="4">Outer membrane protein beta-barrel domain-containing protein</fullName>
    </recommendedName>
</protein>
<dbReference type="AlphaFoldDB" id="A0A5S3YVN9"/>
<evidence type="ECO:0000313" key="3">
    <source>
        <dbReference type="Proteomes" id="UP000307362"/>
    </source>
</evidence>
<gene>
    <name evidence="2" type="ORF">CWB73_09170</name>
</gene>
<reference evidence="2 3" key="1">
    <citation type="submission" date="2017-12" db="EMBL/GenBank/DDBJ databases">
        <authorList>
            <person name="Paulsen S."/>
            <person name="Gram L.K."/>
        </authorList>
    </citation>
    <scope>NUCLEOTIDE SEQUENCE [LARGE SCALE GENOMIC DNA]</scope>
    <source>
        <strain evidence="2 3">S1189</strain>
    </source>
</reference>
<dbReference type="Proteomes" id="UP000307362">
    <property type="component" value="Unassembled WGS sequence"/>
</dbReference>
<dbReference type="OrthoDB" id="6228374at2"/>
<dbReference type="EMBL" id="PNCM01000017">
    <property type="protein sequence ID" value="TMP81020.1"/>
    <property type="molecule type" value="Genomic_DNA"/>
</dbReference>
<evidence type="ECO:0000313" key="2">
    <source>
        <dbReference type="EMBL" id="TMP81020.1"/>
    </source>
</evidence>
<keyword evidence="1" id="KW-0732">Signal</keyword>
<sequence length="147" mass="16051">MLKQLLLVSTISIVSLSSHANDNSSWSFGAGHFEHGGVLGAKYTYDINEKHSAFASIGIIGYAFGYEYQLNNHVDLGLTFGQQAAYASDGFLVAKANYYFSNQGKKGFYVGASFGVKEEDGECFIFCEQADTEKVKSIGGIHIGYRF</sequence>
<feature type="chain" id="PRO_5024468413" description="Outer membrane protein beta-barrel domain-containing protein" evidence="1">
    <location>
        <begin position="21"/>
        <end position="147"/>
    </location>
</feature>